<evidence type="ECO:0000256" key="1">
    <source>
        <dbReference type="SAM" id="MobiDB-lite"/>
    </source>
</evidence>
<evidence type="ECO:0000313" key="2">
    <source>
        <dbReference type="EMBL" id="SZX62494.1"/>
    </source>
</evidence>
<dbReference type="Proteomes" id="UP000256970">
    <property type="component" value="Unassembled WGS sequence"/>
</dbReference>
<dbReference type="PANTHER" id="PTHR34547">
    <property type="entry name" value="YACP-LIKE NYN DOMAIN PROTEIN"/>
    <property type="match status" value="1"/>
</dbReference>
<feature type="compositionally biased region" description="Low complexity" evidence="1">
    <location>
        <begin position="377"/>
        <end position="393"/>
    </location>
</feature>
<reference evidence="2 3" key="1">
    <citation type="submission" date="2016-10" db="EMBL/GenBank/DDBJ databases">
        <authorList>
            <person name="Cai Z."/>
        </authorList>
    </citation>
    <scope>NUCLEOTIDE SEQUENCE [LARGE SCALE GENOMIC DNA]</scope>
</reference>
<accession>A0A383VCX3</accession>
<feature type="compositionally biased region" description="Low complexity" evidence="1">
    <location>
        <begin position="358"/>
        <end position="370"/>
    </location>
</feature>
<keyword evidence="3" id="KW-1185">Reference proteome</keyword>
<protein>
    <recommendedName>
        <fullName evidence="4">NYN domain-containing protein</fullName>
    </recommendedName>
</protein>
<feature type="compositionally biased region" description="Pro residues" evidence="1">
    <location>
        <begin position="32"/>
        <end position="46"/>
    </location>
</feature>
<dbReference type="Pfam" id="PF05991">
    <property type="entry name" value="NYN_YacP"/>
    <property type="match status" value="1"/>
</dbReference>
<feature type="compositionally biased region" description="Basic and acidic residues" evidence="1">
    <location>
        <begin position="61"/>
        <end position="72"/>
    </location>
</feature>
<evidence type="ECO:0008006" key="4">
    <source>
        <dbReference type="Google" id="ProtNLM"/>
    </source>
</evidence>
<feature type="region of interest" description="Disordered" evidence="1">
    <location>
        <begin position="1"/>
        <end position="76"/>
    </location>
</feature>
<dbReference type="AlphaFoldDB" id="A0A383VCX3"/>
<dbReference type="EMBL" id="FNXT01000232">
    <property type="protein sequence ID" value="SZX62494.1"/>
    <property type="molecule type" value="Genomic_DNA"/>
</dbReference>
<feature type="compositionally biased region" description="Polar residues" evidence="1">
    <location>
        <begin position="395"/>
        <end position="406"/>
    </location>
</feature>
<dbReference type="PANTHER" id="PTHR34547:SF1">
    <property type="entry name" value="YACP-LIKE NYN DOMAIN PROTEIN"/>
    <property type="match status" value="1"/>
</dbReference>
<proteinExistence type="predicted"/>
<feature type="region of interest" description="Disordered" evidence="1">
    <location>
        <begin position="338"/>
        <end position="406"/>
    </location>
</feature>
<dbReference type="InterPro" id="IPR010298">
    <property type="entry name" value="YacP-like"/>
</dbReference>
<sequence length="421" mass="44712">MFHRTFLHYGSSQRGPGVVRAKQQRQQQPAEPDIPQPPPTVAPPQGPTRKPLPRSAYRQARKTEEQREKERAQAAAAAKSAGATYYLDRQALQARHAAVSAGGSSSLAGKPAPAAAAAASRSGFRSAASTAVTVIDGYNFLHYHPTTKRFMTVDQVDQARAMLHKLLAAYAAQQQEEFRVVYDATTVSASGEDRVYPIGNYVQVMFRAGHDADSVIIDAVKALQEQAAAAAAAGLPARGSAGQRVTVVTNDRRIQSACSEADVLCQGNAQLSRDLQLLENRLASFNQGVKVDNPAAAAAAVAAAAAEGRRRPAALGAAPSINQDTYAWAKRVLADRAAASSSSSSSSSRKQSRHRQQRQQQQRAHSPDQLLSDEELLQQAKAAAAVEAAAEAASPTPSGITVSSTSQALDDLLRLDDLDDF</sequence>
<name>A0A383VCX3_TETOB</name>
<evidence type="ECO:0000313" key="3">
    <source>
        <dbReference type="Proteomes" id="UP000256970"/>
    </source>
</evidence>
<feature type="compositionally biased region" description="Low complexity" evidence="1">
    <location>
        <begin position="338"/>
        <end position="349"/>
    </location>
</feature>
<organism evidence="2 3">
    <name type="scientific">Tetradesmus obliquus</name>
    <name type="common">Green alga</name>
    <name type="synonym">Acutodesmus obliquus</name>
    <dbReference type="NCBI Taxonomy" id="3088"/>
    <lineage>
        <taxon>Eukaryota</taxon>
        <taxon>Viridiplantae</taxon>
        <taxon>Chlorophyta</taxon>
        <taxon>core chlorophytes</taxon>
        <taxon>Chlorophyceae</taxon>
        <taxon>CS clade</taxon>
        <taxon>Sphaeropleales</taxon>
        <taxon>Scenedesmaceae</taxon>
        <taxon>Tetradesmus</taxon>
    </lineage>
</organism>
<gene>
    <name evidence="2" type="ORF">BQ4739_LOCUS3075</name>
</gene>